<gene>
    <name evidence="2" type="ORF">GCM10010885_01960</name>
</gene>
<reference evidence="2" key="2">
    <citation type="submission" date="2020-09" db="EMBL/GenBank/DDBJ databases">
        <authorList>
            <person name="Sun Q."/>
            <person name="Ohkuma M."/>
        </authorList>
    </citation>
    <scope>NUCLEOTIDE SEQUENCE</scope>
    <source>
        <strain evidence="2">JCM 18487</strain>
    </source>
</reference>
<protein>
    <submittedName>
        <fullName evidence="2">O-sialoglycoprotein endopeptidase</fullName>
    </submittedName>
</protein>
<dbReference type="PANTHER" id="PTHR11735:SF11">
    <property type="entry name" value="TRNA THREONYLCARBAMOYLADENOSINE BIOSYNTHESIS PROTEIN TSAB"/>
    <property type="match status" value="1"/>
</dbReference>
<dbReference type="RefSeq" id="WP_229776196.1">
    <property type="nucleotide sequence ID" value="NZ_BMOY01000002.1"/>
</dbReference>
<sequence length="364" mass="38501">MPAGLILGIDTSNYTTSLCALSAEDGTLLADVRRVLPVAEGERGLRQSDALFFHIQRLPSLMDELVRQLRGRGCTKWRWCAVGASVRPRPFGRSYMPVFTAGVSFGWSLARAAGLVFIPTSHQEGHLAAAEYFLHGPGSRVEAAREQVEAPHAFSAFGGHPALDASSSHGTRGSSDTPFLAVHLSGGTSDVLYAERTRWGYRIEMVGEGADLHAGQFVDRVGVALGLPFPAGPALERLAAEAAGDGLTFPVRVDGARMSFSGPCSAALRAIDGGAPAAEVARGVERAIANAVAKAVAYAYRQRPAPRCIVAGGVASNRYVRDRIERRLAKACPGLAVAFAPARYASDNAVGVAYIAWRGLSVLF</sequence>
<dbReference type="Gene3D" id="3.30.420.40">
    <property type="match status" value="2"/>
</dbReference>
<dbReference type="SUPFAM" id="SSF53067">
    <property type="entry name" value="Actin-like ATPase domain"/>
    <property type="match status" value="1"/>
</dbReference>
<dbReference type="Pfam" id="PF00814">
    <property type="entry name" value="TsaD"/>
    <property type="match status" value="1"/>
</dbReference>
<dbReference type="AlphaFoldDB" id="A0A917K1A7"/>
<accession>A0A917K1A7</accession>
<keyword evidence="3" id="KW-1185">Reference proteome</keyword>
<dbReference type="InterPro" id="IPR000905">
    <property type="entry name" value="Gcp-like_dom"/>
</dbReference>
<evidence type="ECO:0000313" key="3">
    <source>
        <dbReference type="Proteomes" id="UP000637695"/>
    </source>
</evidence>
<proteinExistence type="predicted"/>
<evidence type="ECO:0000259" key="1">
    <source>
        <dbReference type="Pfam" id="PF00814"/>
    </source>
</evidence>
<organism evidence="2 3">
    <name type="scientific">Alicyclobacillus cellulosilyticus</name>
    <dbReference type="NCBI Taxonomy" id="1003997"/>
    <lineage>
        <taxon>Bacteria</taxon>
        <taxon>Bacillati</taxon>
        <taxon>Bacillota</taxon>
        <taxon>Bacilli</taxon>
        <taxon>Bacillales</taxon>
        <taxon>Alicyclobacillaceae</taxon>
        <taxon>Alicyclobacillus</taxon>
    </lineage>
</organism>
<dbReference type="GO" id="GO:0005829">
    <property type="term" value="C:cytosol"/>
    <property type="evidence" value="ECO:0007669"/>
    <property type="project" value="TreeGrafter"/>
</dbReference>
<reference evidence="2" key="1">
    <citation type="journal article" date="2014" name="Int. J. Syst. Evol. Microbiol.">
        <title>Complete genome sequence of Corynebacterium casei LMG S-19264T (=DSM 44701T), isolated from a smear-ripened cheese.</title>
        <authorList>
            <consortium name="US DOE Joint Genome Institute (JGI-PGF)"/>
            <person name="Walter F."/>
            <person name="Albersmeier A."/>
            <person name="Kalinowski J."/>
            <person name="Ruckert C."/>
        </authorList>
    </citation>
    <scope>NUCLEOTIDE SEQUENCE</scope>
    <source>
        <strain evidence="2">JCM 18487</strain>
    </source>
</reference>
<feature type="domain" description="Gcp-like" evidence="1">
    <location>
        <begin position="174"/>
        <end position="353"/>
    </location>
</feature>
<dbReference type="PANTHER" id="PTHR11735">
    <property type="entry name" value="TRNA N6-ADENOSINE THREONYLCARBAMOYLTRANSFERASE"/>
    <property type="match status" value="1"/>
</dbReference>
<dbReference type="Proteomes" id="UP000637695">
    <property type="component" value="Unassembled WGS sequence"/>
</dbReference>
<evidence type="ECO:0000313" key="2">
    <source>
        <dbReference type="EMBL" id="GGI95884.1"/>
    </source>
</evidence>
<comment type="caution">
    <text evidence="2">The sequence shown here is derived from an EMBL/GenBank/DDBJ whole genome shotgun (WGS) entry which is preliminary data.</text>
</comment>
<dbReference type="InterPro" id="IPR043129">
    <property type="entry name" value="ATPase_NBD"/>
</dbReference>
<dbReference type="EMBL" id="BMOY01000002">
    <property type="protein sequence ID" value="GGI95884.1"/>
    <property type="molecule type" value="Genomic_DNA"/>
</dbReference>
<name>A0A917K1A7_9BACL</name>